<keyword evidence="2" id="KW-1185">Reference proteome</keyword>
<evidence type="ECO:0000313" key="2">
    <source>
        <dbReference type="Proteomes" id="UP000654370"/>
    </source>
</evidence>
<dbReference type="AlphaFoldDB" id="A0A8H7UDQ5"/>
<sequence>MCWSPNYSDVKFYDGYHQGNIRTRHHWKFIDVYDLLRLKLEDSTMQAMFLDAPLSQEFDYLLLFWWKTKKNLATKVIDCLKVPDQVKTLVYKLKHDHYFIPTLLHILKFDDYPLLMYRRYDAYTTLFANVEINACQYSLIGPKIDIMSPTHKQFIVIESEQVNNIKNYQVVTEMFIAMHNAAQRYKGLSQMKIPKHYLFDII</sequence>
<dbReference type="EMBL" id="JAEPQZ010000008">
    <property type="protein sequence ID" value="KAG2177802.1"/>
    <property type="molecule type" value="Genomic_DNA"/>
</dbReference>
<name>A0A8H7UDQ5_MORIS</name>
<proteinExistence type="predicted"/>
<protein>
    <submittedName>
        <fullName evidence="1">Uncharacterized protein</fullName>
    </submittedName>
</protein>
<gene>
    <name evidence="1" type="ORF">INT43_003049</name>
</gene>
<organism evidence="1 2">
    <name type="scientific">Mortierella isabellina</name>
    <name type="common">Filamentous fungus</name>
    <name type="synonym">Umbelopsis isabellina</name>
    <dbReference type="NCBI Taxonomy" id="91625"/>
    <lineage>
        <taxon>Eukaryota</taxon>
        <taxon>Fungi</taxon>
        <taxon>Fungi incertae sedis</taxon>
        <taxon>Mucoromycota</taxon>
        <taxon>Mucoromycotina</taxon>
        <taxon>Umbelopsidomycetes</taxon>
        <taxon>Umbelopsidales</taxon>
        <taxon>Umbelopsidaceae</taxon>
        <taxon>Umbelopsis</taxon>
    </lineage>
</organism>
<accession>A0A8H7UDQ5</accession>
<dbReference type="Proteomes" id="UP000654370">
    <property type="component" value="Unassembled WGS sequence"/>
</dbReference>
<comment type="caution">
    <text evidence="1">The sequence shown here is derived from an EMBL/GenBank/DDBJ whole genome shotgun (WGS) entry which is preliminary data.</text>
</comment>
<evidence type="ECO:0000313" key="1">
    <source>
        <dbReference type="EMBL" id="KAG2177802.1"/>
    </source>
</evidence>
<reference evidence="1" key="1">
    <citation type="submission" date="2020-12" db="EMBL/GenBank/DDBJ databases">
        <title>Metabolic potential, ecology and presence of endohyphal bacteria is reflected in genomic diversity of Mucoromycotina.</title>
        <authorList>
            <person name="Muszewska A."/>
            <person name="Okrasinska A."/>
            <person name="Steczkiewicz K."/>
            <person name="Drgas O."/>
            <person name="Orlowska M."/>
            <person name="Perlinska-Lenart U."/>
            <person name="Aleksandrzak-Piekarczyk T."/>
            <person name="Szatraj K."/>
            <person name="Zielenkiewicz U."/>
            <person name="Pilsyk S."/>
            <person name="Malc E."/>
            <person name="Mieczkowski P."/>
            <person name="Kruszewska J.S."/>
            <person name="Biernat P."/>
            <person name="Pawlowska J."/>
        </authorList>
    </citation>
    <scope>NUCLEOTIDE SEQUENCE</scope>
    <source>
        <strain evidence="1">WA0000067209</strain>
    </source>
</reference>